<gene>
    <name evidence="4" type="ORF">HYN04_11620</name>
</gene>
<dbReference type="PANTHER" id="PTHR30055:SF235">
    <property type="entry name" value="TRANSCRIPTIONAL REGULATORY PROTEIN"/>
    <property type="match status" value="1"/>
</dbReference>
<dbReference type="KEGG" id="phb:HYN04_11620"/>
<name>A0A2Z3HZ20_9CAUL</name>
<evidence type="ECO:0000313" key="5">
    <source>
        <dbReference type="Proteomes" id="UP000247763"/>
    </source>
</evidence>
<dbReference type="EMBL" id="CP029479">
    <property type="protein sequence ID" value="AWM78340.1"/>
    <property type="molecule type" value="Genomic_DNA"/>
</dbReference>
<evidence type="ECO:0000256" key="2">
    <source>
        <dbReference type="PROSITE-ProRule" id="PRU00335"/>
    </source>
</evidence>
<dbReference type="InterPro" id="IPR041678">
    <property type="entry name" value="TetR_C_16"/>
</dbReference>
<evidence type="ECO:0000313" key="4">
    <source>
        <dbReference type="EMBL" id="AWM78340.1"/>
    </source>
</evidence>
<dbReference type="Gene3D" id="1.10.357.10">
    <property type="entry name" value="Tetracycline Repressor, domain 2"/>
    <property type="match status" value="1"/>
</dbReference>
<accession>A0A2Z3HZ20</accession>
<dbReference type="PROSITE" id="PS50977">
    <property type="entry name" value="HTH_TETR_2"/>
    <property type="match status" value="1"/>
</dbReference>
<dbReference type="InterPro" id="IPR036271">
    <property type="entry name" value="Tet_transcr_reg_TetR-rel_C_sf"/>
</dbReference>
<dbReference type="Proteomes" id="UP000247763">
    <property type="component" value="Chromosome"/>
</dbReference>
<dbReference type="InterPro" id="IPR009057">
    <property type="entry name" value="Homeodomain-like_sf"/>
</dbReference>
<dbReference type="InterPro" id="IPR050109">
    <property type="entry name" value="HTH-type_TetR-like_transc_reg"/>
</dbReference>
<protein>
    <recommendedName>
        <fullName evidence="3">HTH tetR-type domain-containing protein</fullName>
    </recommendedName>
</protein>
<dbReference type="PANTHER" id="PTHR30055">
    <property type="entry name" value="HTH-TYPE TRANSCRIPTIONAL REGULATOR RUTR"/>
    <property type="match status" value="1"/>
</dbReference>
<dbReference type="OrthoDB" id="2356263at2"/>
<dbReference type="Pfam" id="PF17920">
    <property type="entry name" value="TetR_C_16"/>
    <property type="match status" value="1"/>
</dbReference>
<dbReference type="SUPFAM" id="SSF46689">
    <property type="entry name" value="Homeodomain-like"/>
    <property type="match status" value="1"/>
</dbReference>
<keyword evidence="1 2" id="KW-0238">DNA-binding</keyword>
<evidence type="ECO:0000259" key="3">
    <source>
        <dbReference type="PROSITE" id="PS50977"/>
    </source>
</evidence>
<reference evidence="5" key="1">
    <citation type="submission" date="2018-05" db="EMBL/GenBank/DDBJ databases">
        <title>Genome sequencing of Phenylobacterium sp. HYN0004.</title>
        <authorList>
            <person name="Yi H."/>
            <person name="Baek C."/>
        </authorList>
    </citation>
    <scope>NUCLEOTIDE SEQUENCE [LARGE SCALE GENOMIC DNA]</scope>
    <source>
        <strain evidence="5">HYN0004</strain>
    </source>
</reference>
<dbReference type="GO" id="GO:0003700">
    <property type="term" value="F:DNA-binding transcription factor activity"/>
    <property type="evidence" value="ECO:0007669"/>
    <property type="project" value="TreeGrafter"/>
</dbReference>
<evidence type="ECO:0000256" key="1">
    <source>
        <dbReference type="ARBA" id="ARBA00023125"/>
    </source>
</evidence>
<keyword evidence="5" id="KW-1185">Reference proteome</keyword>
<feature type="domain" description="HTH tetR-type" evidence="3">
    <location>
        <begin position="19"/>
        <end position="79"/>
    </location>
</feature>
<feature type="DNA-binding region" description="H-T-H motif" evidence="2">
    <location>
        <begin position="42"/>
        <end position="61"/>
    </location>
</feature>
<organism evidence="4 5">
    <name type="scientific">Phenylobacterium parvum</name>
    <dbReference type="NCBI Taxonomy" id="2201350"/>
    <lineage>
        <taxon>Bacteria</taxon>
        <taxon>Pseudomonadati</taxon>
        <taxon>Pseudomonadota</taxon>
        <taxon>Alphaproteobacteria</taxon>
        <taxon>Caulobacterales</taxon>
        <taxon>Caulobacteraceae</taxon>
        <taxon>Phenylobacterium</taxon>
    </lineage>
</organism>
<dbReference type="GO" id="GO:0000976">
    <property type="term" value="F:transcription cis-regulatory region binding"/>
    <property type="evidence" value="ECO:0007669"/>
    <property type="project" value="TreeGrafter"/>
</dbReference>
<proteinExistence type="predicted"/>
<dbReference type="InterPro" id="IPR001647">
    <property type="entry name" value="HTH_TetR"/>
</dbReference>
<dbReference type="Pfam" id="PF00440">
    <property type="entry name" value="TetR_N"/>
    <property type="match status" value="1"/>
</dbReference>
<sequence length="196" mass="21125">MTELAEATAPAPPRRRDAGATRAAILEAAKTAFAVTGYDRTSLRDIAALAGSDVALIPRYFGGKEGLFTEALKATIAPDRLRDWDRRRFARDVAEMMAGAADIADPRTRTFQFLLQAATSPTTAPLLGRAVQERFLAPIRDWLGDEAGQERARVLAAIYIGFLVERLIRGAALEGAERTAFVERVTAVIDGVIGPG</sequence>
<dbReference type="AlphaFoldDB" id="A0A2Z3HZ20"/>
<dbReference type="SUPFAM" id="SSF48498">
    <property type="entry name" value="Tetracyclin repressor-like, C-terminal domain"/>
    <property type="match status" value="1"/>
</dbReference>
<dbReference type="RefSeq" id="WP_110450906.1">
    <property type="nucleotide sequence ID" value="NZ_CP029479.1"/>
</dbReference>